<evidence type="ECO:0000313" key="4">
    <source>
        <dbReference type="Proteomes" id="UP001166291"/>
    </source>
</evidence>
<keyword evidence="1 3" id="KW-0808">Transferase</keyword>
<keyword evidence="1" id="KW-0961">Cell wall biogenesis/degradation</keyword>
<comment type="caution">
    <text evidence="3">The sequence shown here is derived from an EMBL/GenBank/DDBJ whole genome shotgun (WGS) entry which is preliminary data.</text>
</comment>
<keyword evidence="1" id="KW-0573">Peptidoglycan synthesis</keyword>
<keyword evidence="1" id="KW-0133">Cell shape</keyword>
<dbReference type="InterPro" id="IPR011812">
    <property type="entry name" value="Pep_trsgly"/>
</dbReference>
<protein>
    <recommendedName>
        <fullName evidence="1">Biosynthetic peptidoglycan transglycosylase</fullName>
        <ecNumber evidence="1">2.4.99.28</ecNumber>
    </recommendedName>
    <alternativeName>
        <fullName evidence="1">Glycan polymerase</fullName>
    </alternativeName>
    <alternativeName>
        <fullName evidence="1">Peptidoglycan glycosyltransferase MtgA</fullName>
        <shortName evidence="1">PGT</shortName>
    </alternativeName>
</protein>
<reference evidence="3" key="1">
    <citation type="submission" date="2021-07" db="EMBL/GenBank/DDBJ databases">
        <title>Zhongshania sp. CAU 1632 isolated from seawater.</title>
        <authorList>
            <person name="Kim W."/>
        </authorList>
    </citation>
    <scope>NUCLEOTIDE SEQUENCE</scope>
    <source>
        <strain evidence="3">CAU 1632</strain>
    </source>
</reference>
<comment type="subcellular location">
    <subcellularLocation>
        <location evidence="1">Cell inner membrane</location>
        <topology evidence="1">Single-pass membrane protein</topology>
    </subcellularLocation>
</comment>
<feature type="domain" description="Glycosyl transferase family 51" evidence="2">
    <location>
        <begin position="52"/>
        <end position="217"/>
    </location>
</feature>
<comment type="pathway">
    <text evidence="1">Cell wall biogenesis; peptidoglycan biosynthesis.</text>
</comment>
<dbReference type="EMBL" id="JAHWDQ010000002">
    <property type="protein sequence ID" value="MBW2941018.1"/>
    <property type="molecule type" value="Genomic_DNA"/>
</dbReference>
<gene>
    <name evidence="1 3" type="primary">mtgA</name>
    <name evidence="3" type="ORF">KXJ70_09535</name>
</gene>
<comment type="similarity">
    <text evidence="1">Belongs to the glycosyltransferase 51 family.</text>
</comment>
<keyword evidence="4" id="KW-1185">Reference proteome</keyword>
<keyword evidence="1" id="KW-0472">Membrane</keyword>
<dbReference type="GO" id="GO:0016757">
    <property type="term" value="F:glycosyltransferase activity"/>
    <property type="evidence" value="ECO:0007669"/>
    <property type="project" value="UniProtKB-KW"/>
</dbReference>
<sequence>MARKKGITRLLFRTALILVLLSVALVLPFRWINPPVSMVMLERSWQQRNTDYHLKKQWLSWHQIPRHAALAAVVSEDQNFPTHYGFDIKAIQKAFAERERRGSLRGASTISQQVARNMYLWTGRSWLRKGLEVWFTGLVELCWPKQRILEIYLNIAEWGNGVFGLQAASRYHFGVSAAQLSPMQSALLASTLPSPLNYKPASPAPHLLSRANWNLGQQRMLGGDSWLAPLK</sequence>
<keyword evidence="1" id="KW-0997">Cell inner membrane</keyword>
<organism evidence="3 4">
    <name type="scientific">Zhongshania aquimaris</name>
    <dbReference type="NCBI Taxonomy" id="2857107"/>
    <lineage>
        <taxon>Bacteria</taxon>
        <taxon>Pseudomonadati</taxon>
        <taxon>Pseudomonadota</taxon>
        <taxon>Gammaproteobacteria</taxon>
        <taxon>Cellvibrionales</taxon>
        <taxon>Spongiibacteraceae</taxon>
        <taxon>Zhongshania</taxon>
    </lineage>
</organism>
<keyword evidence="1" id="KW-1003">Cell membrane</keyword>
<dbReference type="PANTHER" id="PTHR30400:SF0">
    <property type="entry name" value="BIOSYNTHETIC PEPTIDOGLYCAN TRANSGLYCOSYLASE"/>
    <property type="match status" value="1"/>
</dbReference>
<dbReference type="PANTHER" id="PTHR30400">
    <property type="entry name" value="MONOFUNCTIONAL BIOSYNTHETIC PEPTIDOGLYCAN TRANSGLYCOSYLASE"/>
    <property type="match status" value="1"/>
</dbReference>
<keyword evidence="1" id="KW-1133">Transmembrane helix</keyword>
<accession>A0ABS6VSM0</accession>
<dbReference type="HAMAP" id="MF_00766">
    <property type="entry name" value="PGT_MtgA"/>
    <property type="match status" value="1"/>
</dbReference>
<dbReference type="Proteomes" id="UP001166291">
    <property type="component" value="Unassembled WGS sequence"/>
</dbReference>
<name>A0ABS6VSM0_9GAMM</name>
<proteinExistence type="inferred from homology"/>
<dbReference type="RefSeq" id="WP_219043279.1">
    <property type="nucleotide sequence ID" value="NZ_JAHWDQ010000002.1"/>
</dbReference>
<dbReference type="NCBIfam" id="TIGR02070">
    <property type="entry name" value="mono_pep_trsgly"/>
    <property type="match status" value="1"/>
</dbReference>
<evidence type="ECO:0000259" key="2">
    <source>
        <dbReference type="Pfam" id="PF00912"/>
    </source>
</evidence>
<evidence type="ECO:0000313" key="3">
    <source>
        <dbReference type="EMBL" id="MBW2941018.1"/>
    </source>
</evidence>
<keyword evidence="1" id="KW-0812">Transmembrane</keyword>
<comment type="function">
    <text evidence="1">Peptidoglycan polymerase that catalyzes glycan chain elongation from lipid-linked precursors.</text>
</comment>
<dbReference type="InterPro" id="IPR001264">
    <property type="entry name" value="Glyco_trans_51"/>
</dbReference>
<dbReference type="Pfam" id="PF00912">
    <property type="entry name" value="Transgly"/>
    <property type="match status" value="1"/>
</dbReference>
<dbReference type="EC" id="2.4.99.28" evidence="1"/>
<comment type="catalytic activity">
    <reaction evidence="1">
        <text>[GlcNAc-(1-&gt;4)-Mur2Ac(oyl-L-Ala-gamma-D-Glu-L-Lys-D-Ala-D-Ala)](n)-di-trans,octa-cis-undecaprenyl diphosphate + beta-D-GlcNAc-(1-&gt;4)-Mur2Ac(oyl-L-Ala-gamma-D-Glu-L-Lys-D-Ala-D-Ala)-di-trans,octa-cis-undecaprenyl diphosphate = [GlcNAc-(1-&gt;4)-Mur2Ac(oyl-L-Ala-gamma-D-Glu-L-Lys-D-Ala-D-Ala)](n+1)-di-trans,octa-cis-undecaprenyl diphosphate + di-trans,octa-cis-undecaprenyl diphosphate + H(+)</text>
        <dbReference type="Rhea" id="RHEA:23708"/>
        <dbReference type="Rhea" id="RHEA-COMP:9602"/>
        <dbReference type="Rhea" id="RHEA-COMP:9603"/>
        <dbReference type="ChEBI" id="CHEBI:15378"/>
        <dbReference type="ChEBI" id="CHEBI:58405"/>
        <dbReference type="ChEBI" id="CHEBI:60033"/>
        <dbReference type="ChEBI" id="CHEBI:78435"/>
        <dbReference type="EC" id="2.4.99.28"/>
    </reaction>
</comment>
<keyword evidence="1 3" id="KW-0328">Glycosyltransferase</keyword>
<evidence type="ECO:0000256" key="1">
    <source>
        <dbReference type="HAMAP-Rule" id="MF_00766"/>
    </source>
</evidence>